<feature type="signal peptide" evidence="1">
    <location>
        <begin position="1"/>
        <end position="32"/>
    </location>
</feature>
<dbReference type="PANTHER" id="PTHR43649">
    <property type="entry name" value="ARABINOSE-BINDING PROTEIN-RELATED"/>
    <property type="match status" value="1"/>
</dbReference>
<dbReference type="CDD" id="cd13580">
    <property type="entry name" value="PBP2_AlgQ_like_1"/>
    <property type="match status" value="1"/>
</dbReference>
<gene>
    <name evidence="2" type="ORF">EJQ19_18365</name>
</gene>
<dbReference type="RefSeq" id="WP_126142685.1">
    <property type="nucleotide sequence ID" value="NZ_RXHU01000054.1"/>
</dbReference>
<reference evidence="2 3" key="1">
    <citation type="submission" date="2018-12" db="EMBL/GenBank/DDBJ databases">
        <title>Bacillus ochoae sp. nov., Paenibacillus whitsoniae sp. nov., Paenibacillus spiritus sp. nov. Isolated from the Mars Exploration Rover during spacecraft assembly.</title>
        <authorList>
            <person name="Seuylemezian A."/>
            <person name="Vaishampayan P."/>
        </authorList>
    </citation>
    <scope>NUCLEOTIDE SEQUENCE [LARGE SCALE GENOMIC DNA]</scope>
    <source>
        <strain evidence="2 3">MER 54</strain>
    </source>
</reference>
<sequence length="540" mass="59345">MKFSQRKWFGASTTVIVLAGLLSACSSSTKDASPSTATGAAATTAVSKDPVTLKVEVFDRGNAPAGAGPVDNNFWTQWIQKNFGDPNNIKMQFIPVPRNQEIDKLNILMASGDAPDLVFTYDTTTINNFVKSGGLTDLSTLIDANGPNLKKFLGQDVLSYGIFSGKQYAIPAKRPLQYTQSSYIRKDWLDKLGMPVPKTTDEFYKTMKAFKEKDPGQTGGKVIPYDFSTMDGTAITTPVVLISSFIKKLSEEDNYALSTSNFTQEITKPGYKEGVQFLNKMNQEGLINPDFSLDKDGKTLEKDVANGLVGAFTANAAHPNLMGNGNVFDTLKKNIPGAEYVAMDPFTNEEGKSVKAISDPIGAFLLIPKASKHAAEVVKYLDWMSKPDVLFTLQNGLEGQHYTLENGFPKAITTDESKKTFYNNTDIAMVINGKDFGSQEKNIEAISLGFPNYKDLAKQTIINGLKDGYTIPRFDRPIDSEIKYGKTLKDKANETVVKSIMAKQGDFEKTYDAGVQEYLKIGGQAVIDERRAAYKDMKKK</sequence>
<accession>A0A3S0BK59</accession>
<evidence type="ECO:0000313" key="3">
    <source>
        <dbReference type="Proteomes" id="UP000276128"/>
    </source>
</evidence>
<dbReference type="PROSITE" id="PS51257">
    <property type="entry name" value="PROKAR_LIPOPROTEIN"/>
    <property type="match status" value="1"/>
</dbReference>
<dbReference type="Pfam" id="PF01547">
    <property type="entry name" value="SBP_bac_1"/>
    <property type="match status" value="1"/>
</dbReference>
<proteinExistence type="predicted"/>
<dbReference type="SUPFAM" id="SSF53850">
    <property type="entry name" value="Periplasmic binding protein-like II"/>
    <property type="match status" value="1"/>
</dbReference>
<keyword evidence="3" id="KW-1185">Reference proteome</keyword>
<dbReference type="AlphaFoldDB" id="A0A3S0BK59"/>
<dbReference type="InterPro" id="IPR006059">
    <property type="entry name" value="SBP"/>
</dbReference>
<protein>
    <submittedName>
        <fullName evidence="2">Extracellular solute-binding protein</fullName>
    </submittedName>
</protein>
<dbReference type="Gene3D" id="3.40.190.10">
    <property type="entry name" value="Periplasmic binding protein-like II"/>
    <property type="match status" value="2"/>
</dbReference>
<evidence type="ECO:0000313" key="2">
    <source>
        <dbReference type="EMBL" id="RTE08384.1"/>
    </source>
</evidence>
<dbReference type="Proteomes" id="UP000276128">
    <property type="component" value="Unassembled WGS sequence"/>
</dbReference>
<keyword evidence="1" id="KW-0732">Signal</keyword>
<dbReference type="OrthoDB" id="2492023at2"/>
<dbReference type="PANTHER" id="PTHR43649:SF12">
    <property type="entry name" value="DIACETYLCHITOBIOSE BINDING PROTEIN DASA"/>
    <property type="match status" value="1"/>
</dbReference>
<dbReference type="InterPro" id="IPR050490">
    <property type="entry name" value="Bact_solute-bd_prot1"/>
</dbReference>
<name>A0A3S0BK59_9BACL</name>
<evidence type="ECO:0000256" key="1">
    <source>
        <dbReference type="SAM" id="SignalP"/>
    </source>
</evidence>
<dbReference type="EMBL" id="RXHU01000054">
    <property type="protein sequence ID" value="RTE08384.1"/>
    <property type="molecule type" value="Genomic_DNA"/>
</dbReference>
<organism evidence="2 3">
    <name type="scientific">Paenibacillus whitsoniae</name>
    <dbReference type="NCBI Taxonomy" id="2496558"/>
    <lineage>
        <taxon>Bacteria</taxon>
        <taxon>Bacillati</taxon>
        <taxon>Bacillota</taxon>
        <taxon>Bacilli</taxon>
        <taxon>Bacillales</taxon>
        <taxon>Paenibacillaceae</taxon>
        <taxon>Paenibacillus</taxon>
    </lineage>
</organism>
<feature type="chain" id="PRO_5018548141" evidence="1">
    <location>
        <begin position="33"/>
        <end position="540"/>
    </location>
</feature>
<comment type="caution">
    <text evidence="2">The sequence shown here is derived from an EMBL/GenBank/DDBJ whole genome shotgun (WGS) entry which is preliminary data.</text>
</comment>